<accession>A0AAV5U6W0</accession>
<dbReference type="AlphaFoldDB" id="A0AAV5U6W0"/>
<protein>
    <recommendedName>
        <fullName evidence="1">BTB domain-containing protein</fullName>
    </recommendedName>
</protein>
<dbReference type="Gene3D" id="2.60.210.10">
    <property type="entry name" value="Apoptosis, Tumor Necrosis Factor Receptor Associated Protein 2, Chain A"/>
    <property type="match status" value="1"/>
</dbReference>
<dbReference type="InterPro" id="IPR000210">
    <property type="entry name" value="BTB/POZ_dom"/>
</dbReference>
<dbReference type="CDD" id="cd00121">
    <property type="entry name" value="MATH"/>
    <property type="match status" value="1"/>
</dbReference>
<evidence type="ECO:0000259" key="1">
    <source>
        <dbReference type="PROSITE" id="PS50097"/>
    </source>
</evidence>
<sequence length="321" mass="36582">IFRMAGTSNFVLRWEIDNPSAVFIAKHAISNVFREGGFEWTIGLRSNEANSNAADATVSCHNEACAVWRCEADVTVLLRASNAELDWKKKNTFKFYQSESVKIFTSLMNWVHLTANPTSPFNINGKFIIEVSIKIISSEILESTPIFDLSKFASQNEASNVTLVIGDYKLLVSKEYLSMYSPVFAAMFFGEYDEKNKKEIDINEVEYEEFIDLLLVIFPTRAKINDSTVHHVLALGDRFQIDTSRVEAETHLLSSTNFSTVEKLMLADQYRLQKLRNNCLLKYTNLREIGTLESTPEYANFTDSMKASICDRMMMLVKTMN</sequence>
<dbReference type="Pfam" id="PF00917">
    <property type="entry name" value="MATH"/>
    <property type="match status" value="1"/>
</dbReference>
<dbReference type="EMBL" id="BTSX01000005">
    <property type="protein sequence ID" value="GMT02203.1"/>
    <property type="molecule type" value="Genomic_DNA"/>
</dbReference>
<dbReference type="PANTHER" id="PTHR47022">
    <property type="entry name" value="BTB AND MATH DOMAIN-CONTAINING PROTEIN 36-RELATED"/>
    <property type="match status" value="1"/>
</dbReference>
<evidence type="ECO:0000313" key="3">
    <source>
        <dbReference type="Proteomes" id="UP001432027"/>
    </source>
</evidence>
<dbReference type="SUPFAM" id="SSF54695">
    <property type="entry name" value="POZ domain"/>
    <property type="match status" value="1"/>
</dbReference>
<organism evidence="2 3">
    <name type="scientific">Pristionchus entomophagus</name>
    <dbReference type="NCBI Taxonomy" id="358040"/>
    <lineage>
        <taxon>Eukaryota</taxon>
        <taxon>Metazoa</taxon>
        <taxon>Ecdysozoa</taxon>
        <taxon>Nematoda</taxon>
        <taxon>Chromadorea</taxon>
        <taxon>Rhabditida</taxon>
        <taxon>Rhabditina</taxon>
        <taxon>Diplogasteromorpha</taxon>
        <taxon>Diplogasteroidea</taxon>
        <taxon>Neodiplogasteridae</taxon>
        <taxon>Pristionchus</taxon>
    </lineage>
</organism>
<gene>
    <name evidence="2" type="ORF">PENTCL1PPCAC_24377</name>
</gene>
<comment type="caution">
    <text evidence="2">The sequence shown here is derived from an EMBL/GenBank/DDBJ whole genome shotgun (WGS) entry which is preliminary data.</text>
</comment>
<dbReference type="PROSITE" id="PS50097">
    <property type="entry name" value="BTB"/>
    <property type="match status" value="1"/>
</dbReference>
<dbReference type="SMART" id="SM00225">
    <property type="entry name" value="BTB"/>
    <property type="match status" value="1"/>
</dbReference>
<dbReference type="InterPro" id="IPR011333">
    <property type="entry name" value="SKP1/BTB/POZ_sf"/>
</dbReference>
<reference evidence="2" key="1">
    <citation type="submission" date="2023-10" db="EMBL/GenBank/DDBJ databases">
        <title>Genome assembly of Pristionchus species.</title>
        <authorList>
            <person name="Yoshida K."/>
            <person name="Sommer R.J."/>
        </authorList>
    </citation>
    <scope>NUCLEOTIDE SEQUENCE</scope>
    <source>
        <strain evidence="2">RS0144</strain>
    </source>
</reference>
<keyword evidence="3" id="KW-1185">Reference proteome</keyword>
<feature type="domain" description="BTB" evidence="1">
    <location>
        <begin position="159"/>
        <end position="226"/>
    </location>
</feature>
<dbReference type="CDD" id="cd18186">
    <property type="entry name" value="BTB_POZ_ZBTB_KLHL-like"/>
    <property type="match status" value="1"/>
</dbReference>
<dbReference type="InterPro" id="IPR008974">
    <property type="entry name" value="TRAF-like"/>
</dbReference>
<feature type="non-terminal residue" evidence="2">
    <location>
        <position position="1"/>
    </location>
</feature>
<dbReference type="InterPro" id="IPR002083">
    <property type="entry name" value="MATH/TRAF_dom"/>
</dbReference>
<dbReference type="Pfam" id="PF00651">
    <property type="entry name" value="BTB"/>
    <property type="match status" value="1"/>
</dbReference>
<proteinExistence type="predicted"/>
<evidence type="ECO:0000313" key="2">
    <source>
        <dbReference type="EMBL" id="GMT02203.1"/>
    </source>
</evidence>
<dbReference type="PANTHER" id="PTHR47022:SF1">
    <property type="entry name" value="BTB AND MATH DOMAIN-CONTAINING PROTEIN 36-RELATED"/>
    <property type="match status" value="1"/>
</dbReference>
<dbReference type="Proteomes" id="UP001432027">
    <property type="component" value="Unassembled WGS sequence"/>
</dbReference>
<dbReference type="Gene3D" id="3.30.710.10">
    <property type="entry name" value="Potassium Channel Kv1.1, Chain A"/>
    <property type="match status" value="1"/>
</dbReference>
<dbReference type="SUPFAM" id="SSF49599">
    <property type="entry name" value="TRAF domain-like"/>
    <property type="match status" value="1"/>
</dbReference>
<name>A0AAV5U6W0_9BILA</name>